<dbReference type="EMBL" id="LR031569">
    <property type="protein sequence ID" value="VDC68085.1"/>
    <property type="molecule type" value="Genomic_DNA"/>
</dbReference>
<dbReference type="Proteomes" id="UP000694005">
    <property type="component" value="Chromosome A06"/>
</dbReference>
<dbReference type="GO" id="GO:0008420">
    <property type="term" value="F:RNA polymerase II CTD heptapeptide repeat phosphatase activity"/>
    <property type="evidence" value="ECO:0000318"/>
    <property type="project" value="GO_Central"/>
</dbReference>
<dbReference type="Gramene" id="Bra009917.1">
    <property type="protein sequence ID" value="Bra009917.1-P"/>
    <property type="gene ID" value="Bra009917"/>
</dbReference>
<reference evidence="3" key="4">
    <citation type="submission" date="2023-03" db="UniProtKB">
        <authorList>
            <consortium name="EnsemblPlants"/>
        </authorList>
    </citation>
    <scope>IDENTIFICATION</scope>
    <source>
        <strain evidence="3">cv. Chiifu-401-42</strain>
    </source>
</reference>
<dbReference type="eggNOG" id="KOG4780">
    <property type="taxonomic scope" value="Eukaryota"/>
</dbReference>
<keyword evidence="4" id="KW-1185">Reference proteome</keyword>
<dbReference type="EMBL" id="LS974622">
    <property type="protein sequence ID" value="CAG7872219.1"/>
    <property type="molecule type" value="Genomic_DNA"/>
</dbReference>
<dbReference type="GO" id="GO:0005737">
    <property type="term" value="C:cytoplasm"/>
    <property type="evidence" value="ECO:0000318"/>
    <property type="project" value="GO_Central"/>
</dbReference>
<organism evidence="2">
    <name type="scientific">Brassica campestris</name>
    <name type="common">Field mustard</name>
    <dbReference type="NCBI Taxonomy" id="3711"/>
    <lineage>
        <taxon>Eukaryota</taxon>
        <taxon>Viridiplantae</taxon>
        <taxon>Streptophyta</taxon>
        <taxon>Embryophyta</taxon>
        <taxon>Tracheophyta</taxon>
        <taxon>Spermatophyta</taxon>
        <taxon>Magnoliopsida</taxon>
        <taxon>eudicotyledons</taxon>
        <taxon>Gunneridae</taxon>
        <taxon>Pentapetalae</taxon>
        <taxon>rosids</taxon>
        <taxon>malvids</taxon>
        <taxon>Brassicales</taxon>
        <taxon>Brassicaceae</taxon>
        <taxon>Brassiceae</taxon>
        <taxon>Brassica</taxon>
    </lineage>
</organism>
<dbReference type="GO" id="GO:0005634">
    <property type="term" value="C:nucleus"/>
    <property type="evidence" value="ECO:0000318"/>
    <property type="project" value="GO_Central"/>
</dbReference>
<gene>
    <name evidence="2" type="ORF">BRAA06T26625Z</name>
    <name evidence="1" type="ORF">BRAPAZ1V2_A06P44590.2</name>
</gene>
<dbReference type="OMA" id="SKATDEC"/>
<evidence type="ECO:0000313" key="4">
    <source>
        <dbReference type="Proteomes" id="UP000011750"/>
    </source>
</evidence>
<dbReference type="Gramene" id="A06p44590.2_BraZ1">
    <property type="protein sequence ID" value="A06p44590.2_BraZ1.CDS"/>
    <property type="gene ID" value="A06g44590.2_BraZ1"/>
</dbReference>
<sequence>MAKDQVIAINDAVHKLQLAMLDDGITDQKQLFAAGTLISRSRNEPSLSSAATLSAEHPSVPTSLEGEVLLGCVILWLFGDALDVKEEGLGLSNLTIRENDVVRGGEVDLEQWMGPTCAVEGYVPCDCESRNDSKATDECSVLKQTSTKELSTFGMMWDSLFSWASSSSLAYIYGKDKSAHEEFLFVYGKEYPRRIILVDGLSSEIKETIAGCLARALPRVATDLRLPIPISELGKGLVEQWQVIVFVLLDALSVCRIPRIAPYIFNRNKVLEGSGIGNEDYETMKDILLPLGRVPQFATRCGG</sequence>
<dbReference type="PANTHER" id="PTHR14732:SF0">
    <property type="entry name" value="RNA POLYMERASE II SUBUNIT B1 CTD PHOSPHATASE RPAP2-RELATED"/>
    <property type="match status" value="1"/>
</dbReference>
<accession>A0A3P5YXL4</accession>
<reference evidence="4" key="1">
    <citation type="journal article" date="2011" name="Nat. Genet.">
        <title>The genome of the mesopolyploid crop species Brassica rapa.</title>
        <authorList>
            <consortium name="Brassica rapa Genome Sequencing Project Consortium"/>
            <person name="Wang X."/>
            <person name="Wang H."/>
            <person name="Wang J."/>
            <person name="Sun R."/>
            <person name="Wu J."/>
            <person name="Liu S."/>
            <person name="Bai Y."/>
            <person name="Mun J.H."/>
            <person name="Bancroft I."/>
            <person name="Cheng F."/>
            <person name="Huang S."/>
            <person name="Li X."/>
            <person name="Hua W."/>
            <person name="Wang J."/>
            <person name="Wang X."/>
            <person name="Freeling M."/>
            <person name="Pires J.C."/>
            <person name="Paterson A.H."/>
            <person name="Chalhoub B."/>
            <person name="Wang B."/>
            <person name="Hayward A."/>
            <person name="Sharpe A.G."/>
            <person name="Park B.S."/>
            <person name="Weisshaar B."/>
            <person name="Liu B."/>
            <person name="Li B."/>
            <person name="Liu B."/>
            <person name="Tong C."/>
            <person name="Song C."/>
            <person name="Duran C."/>
            <person name="Peng C."/>
            <person name="Geng C."/>
            <person name="Koh C."/>
            <person name="Lin C."/>
            <person name="Edwards D."/>
            <person name="Mu D."/>
            <person name="Shen D."/>
            <person name="Soumpourou E."/>
            <person name="Li F."/>
            <person name="Fraser F."/>
            <person name="Conant G."/>
            <person name="Lassalle G."/>
            <person name="King G.J."/>
            <person name="Bonnema G."/>
            <person name="Tang H."/>
            <person name="Wang H."/>
            <person name="Belcram H."/>
            <person name="Zhou H."/>
            <person name="Hirakawa H."/>
            <person name="Abe H."/>
            <person name="Guo H."/>
            <person name="Wang H."/>
            <person name="Jin H."/>
            <person name="Parkin I.A."/>
            <person name="Batley J."/>
            <person name="Kim J.S."/>
            <person name="Just J."/>
            <person name="Li J."/>
            <person name="Xu J."/>
            <person name="Deng J."/>
            <person name="Kim J.A."/>
            <person name="Li J."/>
            <person name="Yu J."/>
            <person name="Meng J."/>
            <person name="Wang J."/>
            <person name="Min J."/>
            <person name="Poulain J."/>
            <person name="Wang J."/>
            <person name="Hatakeyama K."/>
            <person name="Wu K."/>
            <person name="Wang L."/>
            <person name="Fang L."/>
            <person name="Trick M."/>
            <person name="Links M.G."/>
            <person name="Zhao M."/>
            <person name="Jin M."/>
            <person name="Ramchiary N."/>
            <person name="Drou N."/>
            <person name="Berkman P.J."/>
            <person name="Cai Q."/>
            <person name="Huang Q."/>
            <person name="Li R."/>
            <person name="Tabata S."/>
            <person name="Cheng S."/>
            <person name="Zhang S."/>
            <person name="Zhang S."/>
            <person name="Huang S."/>
            <person name="Sato S."/>
            <person name="Sun S."/>
            <person name="Kwon S.J."/>
            <person name="Choi S.R."/>
            <person name="Lee T.H."/>
            <person name="Fan W."/>
            <person name="Zhao X."/>
            <person name="Tan X."/>
            <person name="Xu X."/>
            <person name="Wang Y."/>
            <person name="Qiu Y."/>
            <person name="Yin Y."/>
            <person name="Li Y."/>
            <person name="Du Y."/>
            <person name="Liao Y."/>
            <person name="Lim Y."/>
            <person name="Narusaka Y."/>
            <person name="Wang Y."/>
            <person name="Wang Z."/>
            <person name="Li Z."/>
            <person name="Wang Z."/>
            <person name="Xiong Z."/>
            <person name="Zhang Z."/>
        </authorList>
    </citation>
    <scope>NUCLEOTIDE SEQUENCE [LARGE SCALE GENOMIC DNA]</scope>
    <source>
        <strain evidence="4">cv. Chiifu-401-42</strain>
    </source>
</reference>
<protein>
    <submittedName>
        <fullName evidence="2 3">Uncharacterized protein</fullName>
    </submittedName>
</protein>
<name>A0A3P5YXL4_BRACM</name>
<dbReference type="EnsemblPlants" id="Bra009917.1">
    <property type="protein sequence ID" value="Bra009917.1-P"/>
    <property type="gene ID" value="Bra009917"/>
</dbReference>
<accession>M4D0B9</accession>
<reference evidence="4" key="2">
    <citation type="journal article" date="2018" name="Hortic Res">
        <title>Improved Brassica rapa reference genome by single-molecule sequencing and chromosome conformation capture technologies.</title>
        <authorList>
            <person name="Zhang L."/>
            <person name="Cai X."/>
            <person name="Wu J."/>
            <person name="Liu M."/>
            <person name="Grob S."/>
            <person name="Cheng F."/>
            <person name="Liang J."/>
            <person name="Cai C."/>
            <person name="Liu Z."/>
            <person name="Liu B."/>
            <person name="Wang F."/>
            <person name="Li S."/>
            <person name="Liu F."/>
            <person name="Li X."/>
            <person name="Cheng L."/>
            <person name="Yang W."/>
            <person name="Li M.H."/>
            <person name="Grossniklaus U."/>
            <person name="Zheng H."/>
            <person name="Wang X."/>
        </authorList>
    </citation>
    <scope>NUCLEOTIDE SEQUENCE [LARGE SCALE GENOMIC DNA]</scope>
    <source>
        <strain evidence="4">cv. Chiifu-401-42</strain>
    </source>
</reference>
<dbReference type="Proteomes" id="UP000011750">
    <property type="component" value="Chromosome A06"/>
</dbReference>
<dbReference type="AlphaFoldDB" id="A0A3P5YXL4"/>
<dbReference type="GO" id="GO:0043175">
    <property type="term" value="F:RNA polymerase core enzyme binding"/>
    <property type="evidence" value="ECO:0007669"/>
    <property type="project" value="InterPro"/>
</dbReference>
<dbReference type="HOGENOM" id="CLU_919368_0_0_1"/>
<proteinExistence type="predicted"/>
<evidence type="ECO:0000313" key="3">
    <source>
        <dbReference type="EnsemblPlants" id="Bra009917.1-P"/>
    </source>
</evidence>
<reference evidence="2" key="3">
    <citation type="submission" date="2018-11" db="EMBL/GenBank/DDBJ databases">
        <authorList>
            <consortium name="Genoscope - CEA"/>
            <person name="William W."/>
        </authorList>
    </citation>
    <scope>NUCLEOTIDE SEQUENCE</scope>
</reference>
<dbReference type="InterPro" id="IPR039693">
    <property type="entry name" value="Rtr1/RPAP2"/>
</dbReference>
<dbReference type="STRING" id="51351.M4D0B9"/>
<evidence type="ECO:0000313" key="1">
    <source>
        <dbReference type="EMBL" id="CAG7872219.1"/>
    </source>
</evidence>
<dbReference type="PANTHER" id="PTHR14732">
    <property type="entry name" value="RNA POLYMERASE II SUBUNIT B1 CTD PHOSPHATASE RPAP2-RELATED"/>
    <property type="match status" value="1"/>
</dbReference>
<evidence type="ECO:0000313" key="2">
    <source>
        <dbReference type="EMBL" id="VDC68085.1"/>
    </source>
</evidence>